<dbReference type="HOGENOM" id="CLU_137479_1_2_7"/>
<dbReference type="PANTHER" id="PTHR33777">
    <property type="entry name" value="UPF0045 PROTEIN ECM15"/>
    <property type="match status" value="1"/>
</dbReference>
<dbReference type="InterPro" id="IPR051614">
    <property type="entry name" value="UPF0045_domain"/>
</dbReference>
<dbReference type="Pfam" id="PF01910">
    <property type="entry name" value="Thiamine_BP"/>
    <property type="match status" value="1"/>
</dbReference>
<gene>
    <name evidence="3" type="ORF">Desaf_3316</name>
</gene>
<dbReference type="SUPFAM" id="SSF89957">
    <property type="entry name" value="MTH1187/YkoF-like"/>
    <property type="match status" value="1"/>
</dbReference>
<dbReference type="RefSeq" id="WP_014261228.1">
    <property type="nucleotide sequence ID" value="NC_016629.1"/>
</dbReference>
<comment type="similarity">
    <text evidence="1">Belongs to the UPF0045 family.</text>
</comment>
<dbReference type="AlphaFoldDB" id="F3Z464"/>
<proteinExistence type="inferred from homology"/>
<keyword evidence="4" id="KW-1185">Reference proteome</keyword>
<organism evidence="3 4">
    <name type="scientific">Desulfocurvibacter africanus subsp. africanus str. Walvis Bay</name>
    <dbReference type="NCBI Taxonomy" id="690850"/>
    <lineage>
        <taxon>Bacteria</taxon>
        <taxon>Pseudomonadati</taxon>
        <taxon>Thermodesulfobacteriota</taxon>
        <taxon>Desulfovibrionia</taxon>
        <taxon>Desulfovibrionales</taxon>
        <taxon>Desulfovibrionaceae</taxon>
        <taxon>Desulfocurvibacter</taxon>
    </lineage>
</organism>
<reference evidence="3 4" key="1">
    <citation type="journal article" date="2011" name="J. Bacteriol.">
        <title>Genome sequence of the mercury-methylating and pleomorphic Desulfovibrio africanus Strain Walvis Bay.</title>
        <authorList>
            <person name="Brown S.D."/>
            <person name="Wall J.D."/>
            <person name="Kucken A.M."/>
            <person name="Gilmour C.C."/>
            <person name="Podar M."/>
            <person name="Brandt C.C."/>
            <person name="Teshima H."/>
            <person name="Detter J.C."/>
            <person name="Han C.S."/>
            <person name="Land M.L."/>
            <person name="Lucas S."/>
            <person name="Han J."/>
            <person name="Pennacchio L."/>
            <person name="Nolan M."/>
            <person name="Pitluck S."/>
            <person name="Woyke T."/>
            <person name="Goodwin L."/>
            <person name="Palumbo A.V."/>
            <person name="Elias D.A."/>
        </authorList>
    </citation>
    <scope>NUCLEOTIDE SEQUENCE [LARGE SCALE GENOMIC DNA]</scope>
    <source>
        <strain evidence="3 4">Walvis Bay</strain>
    </source>
</reference>
<evidence type="ECO:0000313" key="4">
    <source>
        <dbReference type="Proteomes" id="UP000007844"/>
    </source>
</evidence>
<dbReference type="InterPro" id="IPR029756">
    <property type="entry name" value="MTH1187/YkoF-like"/>
</dbReference>
<sequence>MSVIVDLSLFPVGQGESVAEYVARAVKIIRDSGLPHRLGPMGTAIEGEYDEVMAVVGRCFKALQADCDRVYMTLKVDGRAGRSGGLEQKVGDVEKRLVG</sequence>
<name>F3Z464_DESAF</name>
<accession>F3Z464</accession>
<dbReference type="Gene3D" id="3.30.70.930">
    <property type="match status" value="1"/>
</dbReference>
<dbReference type="InterPro" id="IPR002767">
    <property type="entry name" value="Thiamine_BP"/>
</dbReference>
<evidence type="ECO:0000313" key="3">
    <source>
        <dbReference type="EMBL" id="EGJ51606.1"/>
    </source>
</evidence>
<dbReference type="GO" id="GO:0005829">
    <property type="term" value="C:cytosol"/>
    <property type="evidence" value="ECO:0007669"/>
    <property type="project" value="TreeGrafter"/>
</dbReference>
<dbReference type="KEGG" id="daf:Desaf_3316"/>
<dbReference type="Proteomes" id="UP000007844">
    <property type="component" value="Chromosome"/>
</dbReference>
<dbReference type="eggNOG" id="COG0011">
    <property type="taxonomic scope" value="Bacteria"/>
</dbReference>
<dbReference type="NCBIfam" id="TIGR00106">
    <property type="entry name" value="MTH1187 family thiamine-binding protein"/>
    <property type="match status" value="1"/>
</dbReference>
<protein>
    <recommendedName>
        <fullName evidence="2">Thiamine-binding protein domain-containing protein</fullName>
    </recommendedName>
</protein>
<dbReference type="PANTHER" id="PTHR33777:SF1">
    <property type="entry name" value="UPF0045 PROTEIN ECM15"/>
    <property type="match status" value="1"/>
</dbReference>
<feature type="domain" description="Thiamine-binding protein" evidence="2">
    <location>
        <begin position="5"/>
        <end position="94"/>
    </location>
</feature>
<evidence type="ECO:0000256" key="1">
    <source>
        <dbReference type="ARBA" id="ARBA00010272"/>
    </source>
</evidence>
<evidence type="ECO:0000259" key="2">
    <source>
        <dbReference type="Pfam" id="PF01910"/>
    </source>
</evidence>
<dbReference type="EMBL" id="CP003221">
    <property type="protein sequence ID" value="EGJ51606.1"/>
    <property type="molecule type" value="Genomic_DNA"/>
</dbReference>